<keyword evidence="2" id="KW-1185">Reference proteome</keyword>
<dbReference type="AlphaFoldDB" id="A0AAN7AFG8"/>
<reference evidence="1" key="1">
    <citation type="journal article" date="2023" name="Mol. Phylogenet. Evol.">
        <title>Genome-scale phylogeny and comparative genomics of the fungal order Sordariales.</title>
        <authorList>
            <person name="Hensen N."/>
            <person name="Bonometti L."/>
            <person name="Westerberg I."/>
            <person name="Brannstrom I.O."/>
            <person name="Guillou S."/>
            <person name="Cros-Aarteil S."/>
            <person name="Calhoun S."/>
            <person name="Haridas S."/>
            <person name="Kuo A."/>
            <person name="Mondo S."/>
            <person name="Pangilinan J."/>
            <person name="Riley R."/>
            <person name="LaButti K."/>
            <person name="Andreopoulos B."/>
            <person name="Lipzen A."/>
            <person name="Chen C."/>
            <person name="Yan M."/>
            <person name="Daum C."/>
            <person name="Ng V."/>
            <person name="Clum A."/>
            <person name="Steindorff A."/>
            <person name="Ohm R.A."/>
            <person name="Martin F."/>
            <person name="Silar P."/>
            <person name="Natvig D.O."/>
            <person name="Lalanne C."/>
            <person name="Gautier V."/>
            <person name="Ament-Velasquez S.L."/>
            <person name="Kruys A."/>
            <person name="Hutchinson M.I."/>
            <person name="Powell A.J."/>
            <person name="Barry K."/>
            <person name="Miller A.N."/>
            <person name="Grigoriev I.V."/>
            <person name="Debuchy R."/>
            <person name="Gladieux P."/>
            <person name="Hiltunen Thoren M."/>
            <person name="Johannesson H."/>
        </authorList>
    </citation>
    <scope>NUCLEOTIDE SEQUENCE</scope>
    <source>
        <strain evidence="1">PSN309</strain>
    </source>
</reference>
<accession>A0AAN7AFG8</accession>
<sequence length="209" mass="23856">MGCQGGSKGGHWGQAATGICKPSIGGQDPEFQATRAPAILVGVNPVFGRFSQGVLSLEWGTGSQVSRESRPFVRRHLNRMGRRRGPRENVCTHLRVQLYTSLRPSTTTHTSYFFRFLLLLCFYKRYQWRCRVRPTSFTGFHVIIGELEETRIDLEKKQQTGHCEAKRTESTLPATKYLPTCVHHKRVRVARPNLQRHAANRPRRGGRAW</sequence>
<evidence type="ECO:0000313" key="1">
    <source>
        <dbReference type="EMBL" id="KAK4185333.1"/>
    </source>
</evidence>
<dbReference type="Proteomes" id="UP001302126">
    <property type="component" value="Unassembled WGS sequence"/>
</dbReference>
<protein>
    <submittedName>
        <fullName evidence="1">Uncharacterized protein</fullName>
    </submittedName>
</protein>
<dbReference type="EMBL" id="MU864453">
    <property type="protein sequence ID" value="KAK4185333.1"/>
    <property type="molecule type" value="Genomic_DNA"/>
</dbReference>
<name>A0AAN7AFG8_9PEZI</name>
<comment type="caution">
    <text evidence="1">The sequence shown here is derived from an EMBL/GenBank/DDBJ whole genome shotgun (WGS) entry which is preliminary data.</text>
</comment>
<proteinExistence type="predicted"/>
<gene>
    <name evidence="1" type="ORF">QBC35DRAFT_17971</name>
</gene>
<organism evidence="1 2">
    <name type="scientific">Podospora australis</name>
    <dbReference type="NCBI Taxonomy" id="1536484"/>
    <lineage>
        <taxon>Eukaryota</taxon>
        <taxon>Fungi</taxon>
        <taxon>Dikarya</taxon>
        <taxon>Ascomycota</taxon>
        <taxon>Pezizomycotina</taxon>
        <taxon>Sordariomycetes</taxon>
        <taxon>Sordariomycetidae</taxon>
        <taxon>Sordariales</taxon>
        <taxon>Podosporaceae</taxon>
        <taxon>Podospora</taxon>
    </lineage>
</organism>
<reference evidence="1" key="2">
    <citation type="submission" date="2023-05" db="EMBL/GenBank/DDBJ databases">
        <authorList>
            <consortium name="Lawrence Berkeley National Laboratory"/>
            <person name="Steindorff A."/>
            <person name="Hensen N."/>
            <person name="Bonometti L."/>
            <person name="Westerberg I."/>
            <person name="Brannstrom I.O."/>
            <person name="Guillou S."/>
            <person name="Cros-Aarteil S."/>
            <person name="Calhoun S."/>
            <person name="Haridas S."/>
            <person name="Kuo A."/>
            <person name="Mondo S."/>
            <person name="Pangilinan J."/>
            <person name="Riley R."/>
            <person name="Labutti K."/>
            <person name="Andreopoulos B."/>
            <person name="Lipzen A."/>
            <person name="Chen C."/>
            <person name="Yanf M."/>
            <person name="Daum C."/>
            <person name="Ng V."/>
            <person name="Clum A."/>
            <person name="Ohm R."/>
            <person name="Martin F."/>
            <person name="Silar P."/>
            <person name="Natvig D."/>
            <person name="Lalanne C."/>
            <person name="Gautier V."/>
            <person name="Ament-Velasquez S.L."/>
            <person name="Kruys A."/>
            <person name="Hutchinson M.I."/>
            <person name="Powell A.J."/>
            <person name="Barry K."/>
            <person name="Miller A.N."/>
            <person name="Grigoriev I.V."/>
            <person name="Debuchy R."/>
            <person name="Gladieux P."/>
            <person name="Thoren M.H."/>
            <person name="Johannesson H."/>
        </authorList>
    </citation>
    <scope>NUCLEOTIDE SEQUENCE</scope>
    <source>
        <strain evidence="1">PSN309</strain>
    </source>
</reference>
<evidence type="ECO:0000313" key="2">
    <source>
        <dbReference type="Proteomes" id="UP001302126"/>
    </source>
</evidence>